<dbReference type="FunFam" id="3.40.50.300:FF:000014">
    <property type="entry name" value="DNA polymerase III subunit gamma/tau"/>
    <property type="match status" value="1"/>
</dbReference>
<dbReference type="NCBIfam" id="TIGR02397">
    <property type="entry name" value="dnaX_nterm"/>
    <property type="match status" value="1"/>
</dbReference>
<organism evidence="11 12">
    <name type="scientific">Helicobacter heilmannii</name>
    <dbReference type="NCBI Taxonomy" id="35817"/>
    <lineage>
        <taxon>Bacteria</taxon>
        <taxon>Pseudomonadati</taxon>
        <taxon>Campylobacterota</taxon>
        <taxon>Epsilonproteobacteria</taxon>
        <taxon>Campylobacterales</taxon>
        <taxon>Helicobacteraceae</taxon>
        <taxon>Helicobacter</taxon>
    </lineage>
</organism>
<dbReference type="GO" id="GO:0006261">
    <property type="term" value="P:DNA-templated DNA replication"/>
    <property type="evidence" value="ECO:0007669"/>
    <property type="project" value="TreeGrafter"/>
</dbReference>
<dbReference type="PANTHER" id="PTHR11669:SF0">
    <property type="entry name" value="PROTEIN STICHEL-LIKE 2"/>
    <property type="match status" value="1"/>
</dbReference>
<keyword evidence="8 11" id="KW-0548">Nucleotidyltransferase</keyword>
<dbReference type="GeneID" id="76196764"/>
<protein>
    <recommendedName>
        <fullName evidence="8">DNA polymerase III subunit gamma/tau</fullName>
        <ecNumber evidence="8">2.7.7.7</ecNumber>
    </recommendedName>
</protein>
<evidence type="ECO:0000256" key="3">
    <source>
        <dbReference type="ARBA" id="ARBA00022741"/>
    </source>
</evidence>
<dbReference type="PANTHER" id="PTHR11669">
    <property type="entry name" value="REPLICATION FACTOR C / DNA POLYMERASE III GAMMA-TAU SUBUNIT"/>
    <property type="match status" value="1"/>
</dbReference>
<dbReference type="InterPro" id="IPR045085">
    <property type="entry name" value="HLD_clamp_pol_III_gamma_tau"/>
</dbReference>
<keyword evidence="8 11" id="KW-0808">Transferase</keyword>
<dbReference type="CDD" id="cd00009">
    <property type="entry name" value="AAA"/>
    <property type="match status" value="1"/>
</dbReference>
<name>A0A0K2XGT9_HELHE</name>
<comment type="subunit">
    <text evidence="8">DNA polymerase III contains a core (composed of alpha, epsilon and theta chains) that associates with a tau subunit. This core dimerizes to form the POLIII' complex. PolIII' associates with the gamma complex (composed of gamma, delta, delta', psi and chi chains) and with the beta chain to form the complete DNA polymerase III complex.</text>
</comment>
<dbReference type="Gene3D" id="1.10.8.60">
    <property type="match status" value="1"/>
</dbReference>
<dbReference type="Proteomes" id="UP000046090">
    <property type="component" value="Unassembled WGS sequence"/>
</dbReference>
<dbReference type="Gene3D" id="3.40.50.300">
    <property type="entry name" value="P-loop containing nucleotide triphosphate hydrolases"/>
    <property type="match status" value="1"/>
</dbReference>
<dbReference type="Pfam" id="PF22608">
    <property type="entry name" value="DNAX_ATPase_lid"/>
    <property type="match status" value="1"/>
</dbReference>
<dbReference type="InterPro" id="IPR012763">
    <property type="entry name" value="DNA_pol_III_sug/sutau_N"/>
</dbReference>
<accession>A0A0K2XGT9</accession>
<evidence type="ECO:0000256" key="1">
    <source>
        <dbReference type="ARBA" id="ARBA00006360"/>
    </source>
</evidence>
<dbReference type="InterPro" id="IPR050238">
    <property type="entry name" value="DNA_Rep/Repair_Clamp_Loader"/>
</dbReference>
<evidence type="ECO:0000256" key="8">
    <source>
        <dbReference type="RuleBase" id="RU364063"/>
    </source>
</evidence>
<evidence type="ECO:0000256" key="2">
    <source>
        <dbReference type="ARBA" id="ARBA00022723"/>
    </source>
</evidence>
<comment type="function">
    <text evidence="8">DNA polymerase III is a complex, multichain enzyme responsible for most of the replicative synthesis in bacteria. This DNA polymerase also exhibits 3' to 5' exonuclease activity.</text>
</comment>
<evidence type="ECO:0000313" key="12">
    <source>
        <dbReference type="Proteomes" id="UP000046090"/>
    </source>
</evidence>
<dbReference type="GO" id="GO:0009360">
    <property type="term" value="C:DNA polymerase III complex"/>
    <property type="evidence" value="ECO:0007669"/>
    <property type="project" value="InterPro"/>
</dbReference>
<dbReference type="InterPro" id="IPR003593">
    <property type="entry name" value="AAA+_ATPase"/>
</dbReference>
<keyword evidence="12" id="KW-1185">Reference proteome</keyword>
<keyword evidence="6 8" id="KW-0239">DNA-directed DNA polymerase</keyword>
<dbReference type="GO" id="GO:0005524">
    <property type="term" value="F:ATP binding"/>
    <property type="evidence" value="ECO:0007669"/>
    <property type="project" value="UniProtKB-KW"/>
</dbReference>
<evidence type="ECO:0000313" key="11">
    <source>
        <dbReference type="EMBL" id="CRI34171.1"/>
    </source>
</evidence>
<proteinExistence type="inferred from homology"/>
<dbReference type="EC" id="2.7.7.7" evidence="8"/>
<evidence type="ECO:0000256" key="9">
    <source>
        <dbReference type="SAM" id="MobiDB-lite"/>
    </source>
</evidence>
<evidence type="ECO:0000256" key="6">
    <source>
        <dbReference type="ARBA" id="ARBA00022932"/>
    </source>
</evidence>
<dbReference type="CDD" id="cd18137">
    <property type="entry name" value="HLD_clamp_pol_III_gamma_tau"/>
    <property type="match status" value="1"/>
</dbReference>
<dbReference type="EMBL" id="CDMK01000001">
    <property type="protein sequence ID" value="CRI34171.1"/>
    <property type="molecule type" value="Genomic_DNA"/>
</dbReference>
<keyword evidence="8" id="KW-0235">DNA replication</keyword>
<comment type="similarity">
    <text evidence="1 8">Belongs to the DnaX/STICHEL family.</text>
</comment>
<dbReference type="SUPFAM" id="SSF52540">
    <property type="entry name" value="P-loop containing nucleoside triphosphate hydrolases"/>
    <property type="match status" value="1"/>
</dbReference>
<evidence type="ECO:0000256" key="5">
    <source>
        <dbReference type="ARBA" id="ARBA00022840"/>
    </source>
</evidence>
<comment type="catalytic activity">
    <reaction evidence="7 8">
        <text>DNA(n) + a 2'-deoxyribonucleoside 5'-triphosphate = DNA(n+1) + diphosphate</text>
        <dbReference type="Rhea" id="RHEA:22508"/>
        <dbReference type="Rhea" id="RHEA-COMP:17339"/>
        <dbReference type="Rhea" id="RHEA-COMP:17340"/>
        <dbReference type="ChEBI" id="CHEBI:33019"/>
        <dbReference type="ChEBI" id="CHEBI:61560"/>
        <dbReference type="ChEBI" id="CHEBI:173112"/>
        <dbReference type="EC" id="2.7.7.7"/>
    </reaction>
</comment>
<dbReference type="Pfam" id="PF13177">
    <property type="entry name" value="DNA_pol3_delta2"/>
    <property type="match status" value="1"/>
</dbReference>
<sequence>MSLALKYRPKHFNELVGQESVAKTLSLALENGHLAHAYLFSGLRGSGKTSSARIFARALQCAKGISSTPCDTCPSCEQSLQGSHLDTIEMDGASNRRIEDVRGIIEQSKYKPSLGRFKIFIIDEVHMLTKEAFNALLKTLEEPPAHVKFILATTDPFKLPATILSRTQQFHFKKVPMKAVVAHLKFIFEKEGVGYEEAALEMLGRSGGGSLRDTLTLAEQAISFCNQSVDALATSQMLGLVDTKVLEEFFNALVAGASVENLLQTLAEYDTAMVLEEMARFLKEAMLGQKLPLSVLEPFMSAIAQAQPLLNYGADGDFVLTLSTLKMQASLQQSTPQSLAPTQSPTLKSTPQAPQTAHKSPAQTTQPPQADPKELFQQLTAKIESANAKLGRVFRELLVFKSFDQGVLSLHSNADESASLLLREHYKTLIVPCLKKVFGANARIETDKSKPRPLEQFKENNPSLMQAMQDKLGTTDGKVEDC</sequence>
<keyword evidence="5 8" id="KW-0067">ATP-binding</keyword>
<dbReference type="RefSeq" id="WP_231679172.1">
    <property type="nucleotide sequence ID" value="NZ_BSWR01000003.1"/>
</dbReference>
<gene>
    <name evidence="8" type="primary">dnaX</name>
    <name evidence="11" type="ORF">HHE01_10170</name>
</gene>
<dbReference type="GO" id="GO:0046872">
    <property type="term" value="F:metal ion binding"/>
    <property type="evidence" value="ECO:0007669"/>
    <property type="project" value="UniProtKB-KW"/>
</dbReference>
<feature type="region of interest" description="Disordered" evidence="9">
    <location>
        <begin position="333"/>
        <end position="370"/>
    </location>
</feature>
<evidence type="ECO:0000256" key="4">
    <source>
        <dbReference type="ARBA" id="ARBA00022833"/>
    </source>
</evidence>
<dbReference type="InterPro" id="IPR027417">
    <property type="entry name" value="P-loop_NTPase"/>
</dbReference>
<evidence type="ECO:0000256" key="7">
    <source>
        <dbReference type="ARBA" id="ARBA00049244"/>
    </source>
</evidence>
<feature type="domain" description="AAA+ ATPase" evidence="10">
    <location>
        <begin position="34"/>
        <end position="176"/>
    </location>
</feature>
<dbReference type="AlphaFoldDB" id="A0A0K2XGT9"/>
<feature type="compositionally biased region" description="Polar residues" evidence="9">
    <location>
        <begin position="333"/>
        <end position="358"/>
    </location>
</feature>
<dbReference type="SMART" id="SM00382">
    <property type="entry name" value="AAA"/>
    <property type="match status" value="1"/>
</dbReference>
<dbReference type="NCBIfam" id="NF006280">
    <property type="entry name" value="PRK08451.1"/>
    <property type="match status" value="1"/>
</dbReference>
<reference evidence="12" key="1">
    <citation type="submission" date="2014-12" db="EMBL/GenBank/DDBJ databases">
        <authorList>
            <person name="Smet A."/>
        </authorList>
    </citation>
    <scope>NUCLEOTIDE SEQUENCE [LARGE SCALE GENOMIC DNA]</scope>
</reference>
<keyword evidence="4" id="KW-0862">Zinc</keyword>
<evidence type="ECO:0000259" key="10">
    <source>
        <dbReference type="SMART" id="SM00382"/>
    </source>
</evidence>
<keyword evidence="2" id="KW-0479">Metal-binding</keyword>
<keyword evidence="3 8" id="KW-0547">Nucleotide-binding</keyword>
<dbReference type="GO" id="GO:0003887">
    <property type="term" value="F:DNA-directed DNA polymerase activity"/>
    <property type="evidence" value="ECO:0007669"/>
    <property type="project" value="UniProtKB-KW"/>
</dbReference>